<dbReference type="FunFam" id="3.40.50.720:FF:000084">
    <property type="entry name" value="Short-chain dehydrogenase reductase"/>
    <property type="match status" value="1"/>
</dbReference>
<dbReference type="PANTHER" id="PTHR43639">
    <property type="entry name" value="OXIDOREDUCTASE, SHORT-CHAIN DEHYDROGENASE/REDUCTASE FAMILY (AFU_ORTHOLOGUE AFUA_5G02870)"/>
    <property type="match status" value="1"/>
</dbReference>
<dbReference type="InterPro" id="IPR002347">
    <property type="entry name" value="SDR_fam"/>
</dbReference>
<dbReference type="GO" id="GO:0004316">
    <property type="term" value="F:3-oxoacyl-[acyl-carrier-protein] reductase (NADPH) activity"/>
    <property type="evidence" value="ECO:0007669"/>
    <property type="project" value="UniProtKB-EC"/>
</dbReference>
<dbReference type="Gene3D" id="3.40.50.720">
    <property type="entry name" value="NAD(P)-binding Rossmann-like Domain"/>
    <property type="match status" value="1"/>
</dbReference>
<gene>
    <name evidence="2" type="primary">fabG_2</name>
    <name evidence="2" type="ORF">DSM112329_00839</name>
</gene>
<sequence>MPVALVTGGGGAGGIGAAIVAGLAEAGWTLFVADLEGDADHTGDLSTREGAQAAVAATLERHGRLDALVNNAGGGVLRSFMDHDEESIAKTIGGNLMTTIHCTQAALPHLPSPGGRIVNIGGESVRNGLLMHAMYNAAKGGVHGLTTGLAREVAPRGITVNCVAPSIIATDAVKGMLADPSPFTDEWNGMIQQAVDLIPTGRPGTVDEVAAVVTFLLSPGASFVTGQIISVNGGSSMS</sequence>
<name>A0AAU7ARL7_9ACTN</name>
<evidence type="ECO:0000256" key="1">
    <source>
        <dbReference type="ARBA" id="ARBA00023002"/>
    </source>
</evidence>
<dbReference type="InterPro" id="IPR036291">
    <property type="entry name" value="NAD(P)-bd_dom_sf"/>
</dbReference>
<dbReference type="EMBL" id="CP114014">
    <property type="protein sequence ID" value="XAY04013.1"/>
    <property type="molecule type" value="Genomic_DNA"/>
</dbReference>
<dbReference type="PRINTS" id="PR00080">
    <property type="entry name" value="SDRFAMILY"/>
</dbReference>
<accession>A0AAU7ARL7</accession>
<dbReference type="Pfam" id="PF13561">
    <property type="entry name" value="adh_short_C2"/>
    <property type="match status" value="1"/>
</dbReference>
<keyword evidence="1 2" id="KW-0560">Oxidoreductase</keyword>
<dbReference type="SUPFAM" id="SSF51735">
    <property type="entry name" value="NAD(P)-binding Rossmann-fold domains"/>
    <property type="match status" value="1"/>
</dbReference>
<proteinExistence type="predicted"/>
<dbReference type="KEGG" id="parq:DSM112329_00839"/>
<dbReference type="PANTHER" id="PTHR43639:SF9">
    <property type="entry name" value="BLL5898 PROTEIN"/>
    <property type="match status" value="1"/>
</dbReference>
<reference evidence="2" key="1">
    <citation type="submission" date="2022-12" db="EMBL/GenBank/DDBJ databases">
        <title>Paraconexibacter alkalitolerans sp. nov. and Baekduia alba sp. nov., isolated from soil and emended description of the genera Paraconexibacter (Chun et al., 2020) and Baekduia (An et al., 2020).</title>
        <authorList>
            <person name="Vieira S."/>
            <person name="Huber K.J."/>
            <person name="Geppert A."/>
            <person name="Wolf J."/>
            <person name="Neumann-Schaal M."/>
            <person name="Muesken M."/>
            <person name="Overmann J."/>
        </authorList>
    </citation>
    <scope>NUCLEOTIDE SEQUENCE</scope>
    <source>
        <strain evidence="2">AEG42_29</strain>
    </source>
</reference>
<dbReference type="AlphaFoldDB" id="A0AAU7ARL7"/>
<organism evidence="2">
    <name type="scientific">Paraconexibacter sp. AEG42_29</name>
    <dbReference type="NCBI Taxonomy" id="2997339"/>
    <lineage>
        <taxon>Bacteria</taxon>
        <taxon>Bacillati</taxon>
        <taxon>Actinomycetota</taxon>
        <taxon>Thermoleophilia</taxon>
        <taxon>Solirubrobacterales</taxon>
        <taxon>Paraconexibacteraceae</taxon>
        <taxon>Paraconexibacter</taxon>
    </lineage>
</organism>
<evidence type="ECO:0000313" key="2">
    <source>
        <dbReference type="EMBL" id="XAY04013.1"/>
    </source>
</evidence>
<dbReference type="EC" id="1.1.1.100" evidence="2"/>
<protein>
    <submittedName>
        <fullName evidence="2">3-oxoacyl-[acyl-carrier-protein] reductase FabG</fullName>
        <ecNumber evidence="2">1.1.1.100</ecNumber>
    </submittedName>
</protein>
<dbReference type="RefSeq" id="WP_354700559.1">
    <property type="nucleotide sequence ID" value="NZ_CP114014.1"/>
</dbReference>
<dbReference type="PRINTS" id="PR00081">
    <property type="entry name" value="GDHRDH"/>
</dbReference>